<dbReference type="STRING" id="47866.GA0074694_2206"/>
<dbReference type="Pfam" id="PF00698">
    <property type="entry name" value="Acyl_transf_1"/>
    <property type="match status" value="1"/>
</dbReference>
<sequence>MTPQSIVEPYAVLFPGQGAQFPGMAQRWHDEVPAVRKLFSEAEALAGLPLRELLLTMARDAQVRTDWTQPCVFVASLAGWIALRERLARTGTGQPAYLLGHSLGHFTALVASGAVDLDAGLRLVRQRGEIMHRSGQRSPGEMLTVVGLPADEIAAMLEGEHGRKVYVAAVNGPDQVVLSGDRPGIAWAEATALARGAARTVPLAIGIAAHSPLMAEAQTEFAAELANLVIHPPRTPVVLNTTARPSTDPSAIRADLQLHMLEPVRWWESIRSLRDTGVQRFVDVGPGRTLCKVLSRYLPPEELLANDRRGGLEVLAR</sequence>
<dbReference type="SUPFAM" id="SSF55048">
    <property type="entry name" value="Probable ACP-binding domain of malonyl-CoA ACP transacylase"/>
    <property type="match status" value="1"/>
</dbReference>
<evidence type="ECO:0000313" key="8">
    <source>
        <dbReference type="Proteomes" id="UP000198906"/>
    </source>
</evidence>
<keyword evidence="1 4" id="KW-0808">Transferase</keyword>
<dbReference type="EMBL" id="FMHU01000001">
    <property type="protein sequence ID" value="SCL18010.1"/>
    <property type="molecule type" value="Genomic_DNA"/>
</dbReference>
<dbReference type="InterPro" id="IPR014043">
    <property type="entry name" value="Acyl_transferase_dom"/>
</dbReference>
<dbReference type="Gene3D" id="3.30.70.250">
    <property type="entry name" value="Malonyl-CoA ACP transacylase, ACP-binding"/>
    <property type="match status" value="1"/>
</dbReference>
<comment type="catalytic activity">
    <reaction evidence="3 4">
        <text>holo-[ACP] + malonyl-CoA = malonyl-[ACP] + CoA</text>
        <dbReference type="Rhea" id="RHEA:41792"/>
        <dbReference type="Rhea" id="RHEA-COMP:9623"/>
        <dbReference type="Rhea" id="RHEA-COMP:9685"/>
        <dbReference type="ChEBI" id="CHEBI:57287"/>
        <dbReference type="ChEBI" id="CHEBI:57384"/>
        <dbReference type="ChEBI" id="CHEBI:64479"/>
        <dbReference type="ChEBI" id="CHEBI:78449"/>
        <dbReference type="EC" id="2.3.1.39"/>
    </reaction>
</comment>
<keyword evidence="2 4" id="KW-0012">Acyltransferase</keyword>
<evidence type="ECO:0000313" key="7">
    <source>
        <dbReference type="EMBL" id="SCL18010.1"/>
    </source>
</evidence>
<dbReference type="InterPro" id="IPR001227">
    <property type="entry name" value="Ac_transferase_dom_sf"/>
</dbReference>
<feature type="active site" evidence="5">
    <location>
        <position position="102"/>
    </location>
</feature>
<keyword evidence="8" id="KW-1185">Reference proteome</keyword>
<dbReference type="PIRSF" id="PIRSF000446">
    <property type="entry name" value="Mct"/>
    <property type="match status" value="1"/>
</dbReference>
<evidence type="ECO:0000256" key="4">
    <source>
        <dbReference type="PIRNR" id="PIRNR000446"/>
    </source>
</evidence>
<dbReference type="PANTHER" id="PTHR42681:SF1">
    <property type="entry name" value="MALONYL-COA-ACYL CARRIER PROTEIN TRANSACYLASE, MITOCHONDRIAL"/>
    <property type="match status" value="1"/>
</dbReference>
<dbReference type="EC" id="2.3.1.39" evidence="4"/>
<dbReference type="AlphaFoldDB" id="A0A1C6RLH4"/>
<dbReference type="InterPro" id="IPR016035">
    <property type="entry name" value="Acyl_Trfase/lysoPLipase"/>
</dbReference>
<dbReference type="GO" id="GO:0006633">
    <property type="term" value="P:fatty acid biosynthetic process"/>
    <property type="evidence" value="ECO:0007669"/>
    <property type="project" value="TreeGrafter"/>
</dbReference>
<evidence type="ECO:0000259" key="6">
    <source>
        <dbReference type="SMART" id="SM00827"/>
    </source>
</evidence>
<feature type="active site" evidence="5">
    <location>
        <position position="210"/>
    </location>
</feature>
<gene>
    <name evidence="7" type="ORF">GA0074694_2206</name>
</gene>
<dbReference type="GO" id="GO:0005829">
    <property type="term" value="C:cytosol"/>
    <property type="evidence" value="ECO:0007669"/>
    <property type="project" value="TreeGrafter"/>
</dbReference>
<dbReference type="RefSeq" id="WP_091456374.1">
    <property type="nucleotide sequence ID" value="NZ_FMHU01000001.1"/>
</dbReference>
<dbReference type="InterPro" id="IPR024925">
    <property type="entry name" value="Malonyl_CoA-ACP_transAc"/>
</dbReference>
<accession>A0A1C6RLH4</accession>
<evidence type="ECO:0000256" key="2">
    <source>
        <dbReference type="ARBA" id="ARBA00023315"/>
    </source>
</evidence>
<organism evidence="7 8">
    <name type="scientific">Micromonospora inyonensis</name>
    <dbReference type="NCBI Taxonomy" id="47866"/>
    <lineage>
        <taxon>Bacteria</taxon>
        <taxon>Bacillati</taxon>
        <taxon>Actinomycetota</taxon>
        <taxon>Actinomycetes</taxon>
        <taxon>Micromonosporales</taxon>
        <taxon>Micromonosporaceae</taxon>
        <taxon>Micromonospora</taxon>
    </lineage>
</organism>
<comment type="similarity">
    <text evidence="4">Belongs to the fabD family.</text>
</comment>
<protein>
    <recommendedName>
        <fullName evidence="4">Malonyl CoA-acyl carrier protein transacylase</fullName>
        <ecNumber evidence="4">2.3.1.39</ecNumber>
    </recommendedName>
</protein>
<dbReference type="Gene3D" id="3.40.366.10">
    <property type="entry name" value="Malonyl-Coenzyme A Acyl Carrier Protein, domain 2"/>
    <property type="match status" value="1"/>
</dbReference>
<dbReference type="PANTHER" id="PTHR42681">
    <property type="entry name" value="MALONYL-COA-ACYL CARRIER PROTEIN TRANSACYLASE, MITOCHONDRIAL"/>
    <property type="match status" value="1"/>
</dbReference>
<evidence type="ECO:0000256" key="3">
    <source>
        <dbReference type="ARBA" id="ARBA00048462"/>
    </source>
</evidence>
<proteinExistence type="inferred from homology"/>
<dbReference type="InterPro" id="IPR016036">
    <property type="entry name" value="Malonyl_transacylase_ACP-bd"/>
</dbReference>
<dbReference type="GO" id="GO:0004314">
    <property type="term" value="F:[acyl-carrier-protein] S-malonyltransferase activity"/>
    <property type="evidence" value="ECO:0007669"/>
    <property type="project" value="UniProtKB-EC"/>
</dbReference>
<dbReference type="InterPro" id="IPR050858">
    <property type="entry name" value="Mal-CoA-ACP_Trans/PKS_FabD"/>
</dbReference>
<evidence type="ECO:0000256" key="5">
    <source>
        <dbReference type="PIRSR" id="PIRSR000446-1"/>
    </source>
</evidence>
<evidence type="ECO:0000256" key="1">
    <source>
        <dbReference type="ARBA" id="ARBA00022679"/>
    </source>
</evidence>
<name>A0A1C6RLH4_9ACTN</name>
<dbReference type="Proteomes" id="UP000198906">
    <property type="component" value="Unassembled WGS sequence"/>
</dbReference>
<dbReference type="SMART" id="SM00827">
    <property type="entry name" value="PKS_AT"/>
    <property type="match status" value="1"/>
</dbReference>
<feature type="domain" description="Malonyl-CoA:ACP transacylase (MAT)" evidence="6">
    <location>
        <begin position="13"/>
        <end position="311"/>
    </location>
</feature>
<dbReference type="SUPFAM" id="SSF52151">
    <property type="entry name" value="FabD/lysophospholipase-like"/>
    <property type="match status" value="1"/>
</dbReference>
<reference evidence="8" key="1">
    <citation type="submission" date="2016-06" db="EMBL/GenBank/DDBJ databases">
        <authorList>
            <person name="Varghese N."/>
        </authorList>
    </citation>
    <scope>NUCLEOTIDE SEQUENCE [LARGE SCALE GENOMIC DNA]</scope>
    <source>
        <strain evidence="8">DSM 46123</strain>
    </source>
</reference>